<evidence type="ECO:0000256" key="4">
    <source>
        <dbReference type="ARBA" id="ARBA00022490"/>
    </source>
</evidence>
<evidence type="ECO:0000313" key="8">
    <source>
        <dbReference type="EMBL" id="CAG6720541.1"/>
    </source>
</evidence>
<dbReference type="InterPro" id="IPR011989">
    <property type="entry name" value="ARM-like"/>
</dbReference>
<evidence type="ECO:0000256" key="2">
    <source>
        <dbReference type="ARBA" id="ARBA00010907"/>
    </source>
</evidence>
<proteinExistence type="inferred from homology"/>
<dbReference type="Pfam" id="PF25574">
    <property type="entry name" value="TPR_IMB1"/>
    <property type="match status" value="1"/>
</dbReference>
<dbReference type="FunFam" id="1.25.10.10:FF:000027">
    <property type="entry name" value="Importin subunit beta-1"/>
    <property type="match status" value="1"/>
</dbReference>
<feature type="domain" description="Importin N-terminal" evidence="7">
    <location>
        <begin position="31"/>
        <end position="111"/>
    </location>
</feature>
<evidence type="ECO:0000256" key="3">
    <source>
        <dbReference type="ARBA" id="ARBA00022448"/>
    </source>
</evidence>
<accession>A0A8D8VBM7</accession>
<evidence type="ECO:0000259" key="7">
    <source>
        <dbReference type="PROSITE" id="PS50166"/>
    </source>
</evidence>
<keyword evidence="4" id="KW-0963">Cytoplasm</keyword>
<evidence type="ECO:0000256" key="6">
    <source>
        <dbReference type="ARBA" id="ARBA00022927"/>
    </source>
</evidence>
<keyword evidence="5" id="KW-0677">Repeat</keyword>
<dbReference type="AlphaFoldDB" id="A0A8D8VBM7"/>
<dbReference type="SUPFAM" id="SSF48371">
    <property type="entry name" value="ARM repeat"/>
    <property type="match status" value="1"/>
</dbReference>
<organism evidence="8">
    <name type="scientific">Cacopsylla melanoneura</name>
    <dbReference type="NCBI Taxonomy" id="428564"/>
    <lineage>
        <taxon>Eukaryota</taxon>
        <taxon>Metazoa</taxon>
        <taxon>Ecdysozoa</taxon>
        <taxon>Arthropoda</taxon>
        <taxon>Hexapoda</taxon>
        <taxon>Insecta</taxon>
        <taxon>Pterygota</taxon>
        <taxon>Neoptera</taxon>
        <taxon>Paraneoptera</taxon>
        <taxon>Hemiptera</taxon>
        <taxon>Sternorrhyncha</taxon>
        <taxon>Psylloidea</taxon>
        <taxon>Psyllidae</taxon>
        <taxon>Psyllinae</taxon>
        <taxon>Cacopsylla</taxon>
    </lineage>
</organism>
<comment type="subcellular location">
    <subcellularLocation>
        <location evidence="1">Cytoplasm</location>
    </subcellularLocation>
</comment>
<name>A0A8D8VBM7_9HEMI</name>
<dbReference type="PANTHER" id="PTHR10527">
    <property type="entry name" value="IMPORTIN BETA"/>
    <property type="match status" value="1"/>
</dbReference>
<dbReference type="GO" id="GO:0006606">
    <property type="term" value="P:protein import into nucleus"/>
    <property type="evidence" value="ECO:0007669"/>
    <property type="project" value="InterPro"/>
</dbReference>
<comment type="similarity">
    <text evidence="2">Belongs to the importin beta family. Importin beta-1 subfamily.</text>
</comment>
<dbReference type="GO" id="GO:0031267">
    <property type="term" value="F:small GTPase binding"/>
    <property type="evidence" value="ECO:0007669"/>
    <property type="project" value="InterPro"/>
</dbReference>
<dbReference type="GO" id="GO:0005737">
    <property type="term" value="C:cytoplasm"/>
    <property type="evidence" value="ECO:0007669"/>
    <property type="project" value="UniProtKB-SubCell"/>
</dbReference>
<dbReference type="InterPro" id="IPR001494">
    <property type="entry name" value="Importin-beta_N"/>
</dbReference>
<dbReference type="Pfam" id="PF13513">
    <property type="entry name" value="HEAT_EZ"/>
    <property type="match status" value="1"/>
</dbReference>
<dbReference type="SMART" id="SM00913">
    <property type="entry name" value="IBN_N"/>
    <property type="match status" value="1"/>
</dbReference>
<dbReference type="InterPro" id="IPR040122">
    <property type="entry name" value="Importin_beta"/>
</dbReference>
<sequence>MVVAMNQDTTAQLIQILEKTVSPDVNELQSAQSFLEQAAVSNLPEYIRTLSEVLHHAGNSPVARVAAGLQLKNLLTAKDATLKSTYQARWLSLPQDIRLYVKKNIIGTLGTETGRPSSAAQCIAAVAVAELPAGQWPELIDTLVSNVIAENSTEMLKEASLEAVGYICQDIDQSVLVERANKILTAIIHGMRSNETSSTVRLAATTALLNSLEFTRANFDADSERNFIMEVVCEATQSPDTQIRVAALQCLVKIMSLYYQHMEPYMREALFPITLEAMKSDIDEVALQGIEFWSNVSDEEVDLAIEDSEAADYGRPPTRTSRFYAKGALQFLVPILTQKLTKQEELDDEDDWNPCKAAGVCLMLLSSCCEEDMVPHILPFVNANIEHADWRYRDAALMSFGAILGGLESSTVGPLVQKATPTLIKLMYDPSVVVRDTCAWAFGRICEITPDSAIAEPYLKPLLEALINGLKAEPRVATNVCWAFTGLAEAAYEKAIENIDESIQAETYCLSPYFDYIIERLLETTDRPDGAQANLRSAAYEALMEMVKNSPRDCYASVQKTTMVILEKLNHVLQMESHISSQNDRIQYNDLQSLLCATLQSVLRKVTAQDAPQISDAIMTALLRMLSCDVGKAGGGGGVQEDALMAVSTLVEVLGEGFVKYMEAFKPYLLMGLKNHNAYQVVTSAVGLIGDIARAIKSKILPHCDELMTLLLENLGDTNVNRSVKPQILSVFGDIALSIGPDFKKYLDVVLQTLVQASAAQVDREDFDMIEYLNELRDGVLEAYTGIVQGLRGDNPTPGSPSPDLALLEPHVPHIIELIKVVALDAQHSDPNLANCAGLVGDLMSAYEGKFYKIIDVEPVQQLLIQGRRSTVSKTKQVSNWATKEIRKVAKTQQTS</sequence>
<reference evidence="8" key="1">
    <citation type="submission" date="2021-05" db="EMBL/GenBank/DDBJ databases">
        <authorList>
            <person name="Alioto T."/>
            <person name="Alioto T."/>
            <person name="Gomez Garrido J."/>
        </authorList>
    </citation>
    <scope>NUCLEOTIDE SEQUENCE</scope>
</reference>
<keyword evidence="3" id="KW-0813">Transport</keyword>
<dbReference type="PROSITE" id="PS50166">
    <property type="entry name" value="IMPORTIN_B_NT"/>
    <property type="match status" value="1"/>
</dbReference>
<evidence type="ECO:0000256" key="1">
    <source>
        <dbReference type="ARBA" id="ARBA00004496"/>
    </source>
</evidence>
<evidence type="ECO:0000256" key="5">
    <source>
        <dbReference type="ARBA" id="ARBA00022737"/>
    </source>
</evidence>
<protein>
    <submittedName>
        <fullName evidence="8">Importin subunit beta-1</fullName>
    </submittedName>
</protein>
<dbReference type="EMBL" id="HBUF01360680">
    <property type="protein sequence ID" value="CAG6720541.1"/>
    <property type="molecule type" value="Transcribed_RNA"/>
</dbReference>
<keyword evidence="6" id="KW-0653">Protein transport</keyword>
<dbReference type="Pfam" id="PF03810">
    <property type="entry name" value="IBN_N"/>
    <property type="match status" value="1"/>
</dbReference>
<dbReference type="InterPro" id="IPR058584">
    <property type="entry name" value="IMB1_TNPO1-like_TPR"/>
</dbReference>
<dbReference type="InterPro" id="IPR016024">
    <property type="entry name" value="ARM-type_fold"/>
</dbReference>
<dbReference type="Gene3D" id="1.25.10.10">
    <property type="entry name" value="Leucine-rich Repeat Variant"/>
    <property type="match status" value="1"/>
</dbReference>